<evidence type="ECO:0000256" key="10">
    <source>
        <dbReference type="ARBA" id="ARBA00023229"/>
    </source>
</evidence>
<comment type="catalytic activity">
    <reaction evidence="12">
        <text>isopentenyl diphosphate = dimethylallyl diphosphate</text>
        <dbReference type="Rhea" id="RHEA:23284"/>
        <dbReference type="ChEBI" id="CHEBI:57623"/>
        <dbReference type="ChEBI" id="CHEBI:128769"/>
        <dbReference type="EC" id="5.3.3.2"/>
    </reaction>
    <physiologicalReaction direction="left-to-right" evidence="12">
        <dbReference type="Rhea" id="RHEA:23285"/>
    </physiologicalReaction>
</comment>
<sequence>MSSTTTVTEAPTLLTVTQQPEITAENVLRLFPEVNTDLIGGAHNSAASDSALDGYDEEQIRLMDEVCIVLDNNDIPIGSATKKLCHLMENIDRGLLHRAFSVFLFDSQNRLLLQQRATEKITFPDMWTNTCCSHPLGIPGETGVGLDASVQGVRRAAVRKLDHELGIPSAQVPIDDFKFLTRIHYKSPSDGKWGEHEIDYILFIKADVDLNVNPNEVRDSRFVSQEDLKDMFKDPSLKFTPWFKLICESMLYEWWDHLDSGLEKYLGETEIRRM</sequence>
<dbReference type="UniPathway" id="UPA00059">
    <property type="reaction ID" value="UER00104"/>
</dbReference>
<evidence type="ECO:0000256" key="6">
    <source>
        <dbReference type="ARBA" id="ARBA00022723"/>
    </source>
</evidence>
<dbReference type="GO" id="GO:0006694">
    <property type="term" value="P:steroid biosynthetic process"/>
    <property type="evidence" value="ECO:0007669"/>
    <property type="project" value="UniProtKB-KW"/>
</dbReference>
<dbReference type="Proteomes" id="UP000799424">
    <property type="component" value="Unassembled WGS sequence"/>
</dbReference>
<dbReference type="OrthoDB" id="510307at2759"/>
<keyword evidence="10" id="KW-0414">Isoprene biosynthesis</keyword>
<evidence type="ECO:0000256" key="7">
    <source>
        <dbReference type="ARBA" id="ARBA00022842"/>
    </source>
</evidence>
<dbReference type="Pfam" id="PF00293">
    <property type="entry name" value="NUDIX"/>
    <property type="match status" value="1"/>
</dbReference>
<dbReference type="PANTHER" id="PTHR10885:SF0">
    <property type="entry name" value="ISOPENTENYL-DIPHOSPHATE DELTA-ISOMERASE"/>
    <property type="match status" value="1"/>
</dbReference>
<dbReference type="PROSITE" id="PS51462">
    <property type="entry name" value="NUDIX"/>
    <property type="match status" value="1"/>
</dbReference>
<evidence type="ECO:0000256" key="5">
    <source>
        <dbReference type="ARBA" id="ARBA00022516"/>
    </source>
</evidence>
<evidence type="ECO:0000256" key="12">
    <source>
        <dbReference type="ARBA" id="ARBA00029294"/>
    </source>
</evidence>
<gene>
    <name evidence="14" type="ORF">CC86DRAFT_346003</name>
</gene>
<keyword evidence="6" id="KW-0479">Metal-binding</keyword>
<reference evidence="14" key="1">
    <citation type="journal article" date="2020" name="Stud. Mycol.">
        <title>101 Dothideomycetes genomes: a test case for predicting lifestyles and emergence of pathogens.</title>
        <authorList>
            <person name="Haridas S."/>
            <person name="Albert R."/>
            <person name="Binder M."/>
            <person name="Bloem J."/>
            <person name="Labutti K."/>
            <person name="Salamov A."/>
            <person name="Andreopoulos B."/>
            <person name="Baker S."/>
            <person name="Barry K."/>
            <person name="Bills G."/>
            <person name="Bluhm B."/>
            <person name="Cannon C."/>
            <person name="Castanera R."/>
            <person name="Culley D."/>
            <person name="Daum C."/>
            <person name="Ezra D."/>
            <person name="Gonzalez J."/>
            <person name="Henrissat B."/>
            <person name="Kuo A."/>
            <person name="Liang C."/>
            <person name="Lipzen A."/>
            <person name="Lutzoni F."/>
            <person name="Magnuson J."/>
            <person name="Mondo S."/>
            <person name="Nolan M."/>
            <person name="Ohm R."/>
            <person name="Pangilinan J."/>
            <person name="Park H.-J."/>
            <person name="Ramirez L."/>
            <person name="Alfaro M."/>
            <person name="Sun H."/>
            <person name="Tritt A."/>
            <person name="Yoshinaga Y."/>
            <person name="Zwiers L.-H."/>
            <person name="Turgeon B."/>
            <person name="Goodwin S."/>
            <person name="Spatafora J."/>
            <person name="Crous P."/>
            <person name="Grigoriev I."/>
        </authorList>
    </citation>
    <scope>NUCLEOTIDE SEQUENCE</scope>
    <source>
        <strain evidence="14">CBS 113818</strain>
    </source>
</reference>
<keyword evidence="8" id="KW-0752">Steroid biosynthesis</keyword>
<evidence type="ECO:0000256" key="11">
    <source>
        <dbReference type="ARBA" id="ARBA00023235"/>
    </source>
</evidence>
<evidence type="ECO:0000256" key="1">
    <source>
        <dbReference type="ARBA" id="ARBA00001946"/>
    </source>
</evidence>
<proteinExistence type="inferred from homology"/>
<keyword evidence="15" id="KW-1185">Reference proteome</keyword>
<keyword evidence="5" id="KW-0444">Lipid biosynthesis</keyword>
<evidence type="ECO:0000313" key="15">
    <source>
        <dbReference type="Proteomes" id="UP000799424"/>
    </source>
</evidence>
<evidence type="ECO:0000256" key="9">
    <source>
        <dbReference type="ARBA" id="ARBA00023098"/>
    </source>
</evidence>
<accession>A0A6A7A839</accession>
<dbReference type="GO" id="GO:0004452">
    <property type="term" value="F:isopentenyl-diphosphate delta-isomerase activity"/>
    <property type="evidence" value="ECO:0007669"/>
    <property type="project" value="UniProtKB-EC"/>
</dbReference>
<evidence type="ECO:0000256" key="8">
    <source>
        <dbReference type="ARBA" id="ARBA00022955"/>
    </source>
</evidence>
<dbReference type="AlphaFoldDB" id="A0A6A7A839"/>
<comment type="similarity">
    <text evidence="3">Belongs to the IPP isomerase type 1 family.</text>
</comment>
<feature type="domain" description="Nudix hydrolase" evidence="13">
    <location>
        <begin position="95"/>
        <end position="245"/>
    </location>
</feature>
<comment type="pathway">
    <text evidence="2">Isoprenoid biosynthesis; dimethylallyl diphosphate biosynthesis; dimethylallyl diphosphate from isopentenyl diphosphate: step 1/1.</text>
</comment>
<dbReference type="InterPro" id="IPR015797">
    <property type="entry name" value="NUDIX_hydrolase-like_dom_sf"/>
</dbReference>
<organism evidence="14 15">
    <name type="scientific">Ophiobolus disseminans</name>
    <dbReference type="NCBI Taxonomy" id="1469910"/>
    <lineage>
        <taxon>Eukaryota</taxon>
        <taxon>Fungi</taxon>
        <taxon>Dikarya</taxon>
        <taxon>Ascomycota</taxon>
        <taxon>Pezizomycotina</taxon>
        <taxon>Dothideomycetes</taxon>
        <taxon>Pleosporomycetidae</taxon>
        <taxon>Pleosporales</taxon>
        <taxon>Pleosporineae</taxon>
        <taxon>Phaeosphaeriaceae</taxon>
        <taxon>Ophiobolus</taxon>
    </lineage>
</organism>
<dbReference type="EC" id="5.3.3.2" evidence="4"/>
<dbReference type="GO" id="GO:0050992">
    <property type="term" value="P:dimethylallyl diphosphate biosynthetic process"/>
    <property type="evidence" value="ECO:0007669"/>
    <property type="project" value="UniProtKB-UniPathway"/>
</dbReference>
<dbReference type="SUPFAM" id="SSF55811">
    <property type="entry name" value="Nudix"/>
    <property type="match status" value="1"/>
</dbReference>
<dbReference type="FunFam" id="3.90.79.10:FF:000012">
    <property type="entry name" value="Isopentenyl-diphosphate Delta-isomerase 1"/>
    <property type="match status" value="1"/>
</dbReference>
<comment type="cofactor">
    <cofactor evidence="1">
        <name>Mg(2+)</name>
        <dbReference type="ChEBI" id="CHEBI:18420"/>
    </cofactor>
</comment>
<keyword evidence="9" id="KW-0443">Lipid metabolism</keyword>
<dbReference type="PANTHER" id="PTHR10885">
    <property type="entry name" value="ISOPENTENYL-DIPHOSPHATE DELTA-ISOMERASE"/>
    <property type="match status" value="1"/>
</dbReference>
<keyword evidence="11 14" id="KW-0413">Isomerase</keyword>
<protein>
    <recommendedName>
        <fullName evidence="4">isopentenyl-diphosphate Delta-isomerase</fullName>
        <ecNumber evidence="4">5.3.3.2</ecNumber>
    </recommendedName>
</protein>
<evidence type="ECO:0000256" key="2">
    <source>
        <dbReference type="ARBA" id="ARBA00004826"/>
    </source>
</evidence>
<evidence type="ECO:0000313" key="14">
    <source>
        <dbReference type="EMBL" id="KAF2829333.1"/>
    </source>
</evidence>
<dbReference type="GO" id="GO:0005737">
    <property type="term" value="C:cytoplasm"/>
    <property type="evidence" value="ECO:0007669"/>
    <property type="project" value="TreeGrafter"/>
</dbReference>
<evidence type="ECO:0000256" key="4">
    <source>
        <dbReference type="ARBA" id="ARBA00012057"/>
    </source>
</evidence>
<dbReference type="InterPro" id="IPR000086">
    <property type="entry name" value="NUDIX_hydrolase_dom"/>
</dbReference>
<evidence type="ECO:0000256" key="3">
    <source>
        <dbReference type="ARBA" id="ARBA00007579"/>
    </source>
</evidence>
<dbReference type="GO" id="GO:0009240">
    <property type="term" value="P:isopentenyl diphosphate biosynthetic process"/>
    <property type="evidence" value="ECO:0007669"/>
    <property type="project" value="TreeGrafter"/>
</dbReference>
<name>A0A6A7A839_9PLEO</name>
<evidence type="ECO:0000259" key="13">
    <source>
        <dbReference type="PROSITE" id="PS51462"/>
    </source>
</evidence>
<dbReference type="GO" id="GO:0046872">
    <property type="term" value="F:metal ion binding"/>
    <property type="evidence" value="ECO:0007669"/>
    <property type="project" value="UniProtKB-KW"/>
</dbReference>
<dbReference type="CDD" id="cd02885">
    <property type="entry name" value="NUDIX_IPP_Isomerase"/>
    <property type="match status" value="1"/>
</dbReference>
<dbReference type="Gene3D" id="3.90.79.10">
    <property type="entry name" value="Nucleoside Triphosphate Pyrophosphohydrolase"/>
    <property type="match status" value="1"/>
</dbReference>
<dbReference type="InterPro" id="IPR011876">
    <property type="entry name" value="IsopentenylPP_isomerase_typ1"/>
</dbReference>
<keyword evidence="7" id="KW-0460">Magnesium</keyword>
<dbReference type="EMBL" id="MU006221">
    <property type="protein sequence ID" value="KAF2829333.1"/>
    <property type="molecule type" value="Genomic_DNA"/>
</dbReference>
<dbReference type="NCBIfam" id="TIGR02150">
    <property type="entry name" value="IPP_isom_1"/>
    <property type="match status" value="1"/>
</dbReference>